<reference evidence="1" key="1">
    <citation type="submission" date="2020-11" db="EMBL/GenBank/DDBJ databases">
        <title>Chlorella ohadii genome sequencing and assembly.</title>
        <authorList>
            <person name="Murik O."/>
            <person name="Treves H."/>
            <person name="Kedem I."/>
            <person name="Shotland Y."/>
            <person name="Kaplan A."/>
        </authorList>
    </citation>
    <scope>NUCLEOTIDE SEQUENCE</scope>
    <source>
        <strain evidence="1">1</strain>
    </source>
</reference>
<gene>
    <name evidence="1" type="ORF">COHA_007652</name>
</gene>
<proteinExistence type="predicted"/>
<protein>
    <submittedName>
        <fullName evidence="1">Uncharacterized protein</fullName>
    </submittedName>
</protein>
<dbReference type="Gene3D" id="2.10.220.10">
    <property type="entry name" value="Hormone Receptor, Insulin-like Growth Factor Receptor 1, Chain A, domain 2"/>
    <property type="match status" value="1"/>
</dbReference>
<dbReference type="SUPFAM" id="SSF57184">
    <property type="entry name" value="Growth factor receptor domain"/>
    <property type="match status" value="2"/>
</dbReference>
<dbReference type="InterPro" id="IPR009030">
    <property type="entry name" value="Growth_fac_rcpt_cys_sf"/>
</dbReference>
<organism evidence="1 2">
    <name type="scientific">Chlorella ohadii</name>
    <dbReference type="NCBI Taxonomy" id="2649997"/>
    <lineage>
        <taxon>Eukaryota</taxon>
        <taxon>Viridiplantae</taxon>
        <taxon>Chlorophyta</taxon>
        <taxon>core chlorophytes</taxon>
        <taxon>Trebouxiophyceae</taxon>
        <taxon>Chlorellales</taxon>
        <taxon>Chlorellaceae</taxon>
        <taxon>Chlorella clade</taxon>
        <taxon>Chlorella</taxon>
    </lineage>
</organism>
<comment type="caution">
    <text evidence="1">The sequence shown here is derived from an EMBL/GenBank/DDBJ whole genome shotgun (WGS) entry which is preliminary data.</text>
</comment>
<name>A0AAD5GZN2_9CHLO</name>
<dbReference type="EMBL" id="JADXDR010000123">
    <property type="protein sequence ID" value="KAI7838581.1"/>
    <property type="molecule type" value="Genomic_DNA"/>
</dbReference>
<evidence type="ECO:0000313" key="1">
    <source>
        <dbReference type="EMBL" id="KAI7838581.1"/>
    </source>
</evidence>
<evidence type="ECO:0000313" key="2">
    <source>
        <dbReference type="Proteomes" id="UP001205105"/>
    </source>
</evidence>
<dbReference type="Proteomes" id="UP001205105">
    <property type="component" value="Unassembled WGS sequence"/>
</dbReference>
<sequence>MQARQRRCNATHIGSWNDACVSCRPDNPEFCLKCDDFCTSRGCEGYFVTREGHCSVCPAGAASCSDLTGEVRECNSGLGLVGGECRPCKVEECLKCDGDLWTCEKCASPLGDVEANFPDPATGICVPCDKRCRACTGLGTCFQCRLTVLDPVTKTCPPCKVANCYECTESLNQCQMCDEGFYLVEASNTWFADVACN</sequence>
<keyword evidence="2" id="KW-1185">Reference proteome</keyword>
<dbReference type="AlphaFoldDB" id="A0AAD5GZN2"/>
<accession>A0AAD5GZN2</accession>